<keyword evidence="4" id="KW-1185">Reference proteome</keyword>
<dbReference type="SUPFAM" id="SSF53474">
    <property type="entry name" value="alpha/beta-Hydrolases"/>
    <property type="match status" value="1"/>
</dbReference>
<name>A0AAD5BT11_AMBAR</name>
<organism evidence="3 4">
    <name type="scientific">Ambrosia artemisiifolia</name>
    <name type="common">Common ragweed</name>
    <dbReference type="NCBI Taxonomy" id="4212"/>
    <lineage>
        <taxon>Eukaryota</taxon>
        <taxon>Viridiplantae</taxon>
        <taxon>Streptophyta</taxon>
        <taxon>Embryophyta</taxon>
        <taxon>Tracheophyta</taxon>
        <taxon>Spermatophyta</taxon>
        <taxon>Magnoliopsida</taxon>
        <taxon>eudicotyledons</taxon>
        <taxon>Gunneridae</taxon>
        <taxon>Pentapetalae</taxon>
        <taxon>asterids</taxon>
        <taxon>campanulids</taxon>
        <taxon>Asterales</taxon>
        <taxon>Asteraceae</taxon>
        <taxon>Asteroideae</taxon>
        <taxon>Heliantheae alliance</taxon>
        <taxon>Heliantheae</taxon>
        <taxon>Ambrosia</taxon>
    </lineage>
</organism>
<dbReference type="GO" id="GO:0016787">
    <property type="term" value="F:hydrolase activity"/>
    <property type="evidence" value="ECO:0007669"/>
    <property type="project" value="InterPro"/>
</dbReference>
<proteinExistence type="inferred from homology"/>
<dbReference type="InterPro" id="IPR050466">
    <property type="entry name" value="Carboxylest/Gibb_receptor"/>
</dbReference>
<sequence>MRAGTKELHGGVKILGVFLSHPYFWGSEPLGSEPLTSRDTSILYRTWMLVYPGAQEGIDNPHINPFAKIAPCLGRLGCKRLMVCVASKDELRDRGFRYYEVVKESGWEGELSVFEDEGEGHGFHIFNPNTMNAKEMFKRLAGFVQDY</sequence>
<dbReference type="Proteomes" id="UP001206925">
    <property type="component" value="Unassembled WGS sequence"/>
</dbReference>
<evidence type="ECO:0000256" key="1">
    <source>
        <dbReference type="ARBA" id="ARBA00010515"/>
    </source>
</evidence>
<dbReference type="InterPro" id="IPR013094">
    <property type="entry name" value="AB_hydrolase_3"/>
</dbReference>
<dbReference type="Gene3D" id="3.40.50.1820">
    <property type="entry name" value="alpha/beta hydrolase"/>
    <property type="match status" value="1"/>
</dbReference>
<evidence type="ECO:0000313" key="4">
    <source>
        <dbReference type="Proteomes" id="UP001206925"/>
    </source>
</evidence>
<comment type="caution">
    <text evidence="3">The sequence shown here is derived from an EMBL/GenBank/DDBJ whole genome shotgun (WGS) entry which is preliminary data.</text>
</comment>
<reference evidence="3" key="1">
    <citation type="submission" date="2022-06" db="EMBL/GenBank/DDBJ databases">
        <title>Uncovering the hologenomic basis of an extraordinary plant invasion.</title>
        <authorList>
            <person name="Bieker V.C."/>
            <person name="Martin M.D."/>
            <person name="Gilbert T."/>
            <person name="Hodgins K."/>
            <person name="Battlay P."/>
            <person name="Petersen B."/>
            <person name="Wilson J."/>
        </authorList>
    </citation>
    <scope>NUCLEOTIDE SEQUENCE</scope>
    <source>
        <strain evidence="3">AA19_3_7</strain>
        <tissue evidence="3">Leaf</tissue>
    </source>
</reference>
<accession>A0AAD5BT11</accession>
<dbReference type="EMBL" id="JAMZMK010011072">
    <property type="protein sequence ID" value="KAI7729091.1"/>
    <property type="molecule type" value="Genomic_DNA"/>
</dbReference>
<dbReference type="PANTHER" id="PTHR23024:SF551">
    <property type="entry name" value="2-HYDROXYISOFLAVANONE DEHYDRATASE-LIKE"/>
    <property type="match status" value="1"/>
</dbReference>
<dbReference type="InterPro" id="IPR029058">
    <property type="entry name" value="AB_hydrolase_fold"/>
</dbReference>
<evidence type="ECO:0000313" key="3">
    <source>
        <dbReference type="EMBL" id="KAI7729091.1"/>
    </source>
</evidence>
<dbReference type="Pfam" id="PF07859">
    <property type="entry name" value="Abhydrolase_3"/>
    <property type="match status" value="1"/>
</dbReference>
<gene>
    <name evidence="3" type="ORF">M8C21_007323</name>
</gene>
<evidence type="ECO:0000259" key="2">
    <source>
        <dbReference type="Pfam" id="PF07859"/>
    </source>
</evidence>
<dbReference type="PANTHER" id="PTHR23024">
    <property type="entry name" value="ARYLACETAMIDE DEACETYLASE"/>
    <property type="match status" value="1"/>
</dbReference>
<feature type="domain" description="Alpha/beta hydrolase fold-3" evidence="2">
    <location>
        <begin position="34"/>
        <end position="124"/>
    </location>
</feature>
<comment type="similarity">
    <text evidence="1">Belongs to the 'GDXG' lipolytic enzyme family.</text>
</comment>
<dbReference type="AlphaFoldDB" id="A0AAD5BT11"/>
<protein>
    <recommendedName>
        <fullName evidence="2">Alpha/beta hydrolase fold-3 domain-containing protein</fullName>
    </recommendedName>
</protein>